<dbReference type="SUPFAM" id="SSF63380">
    <property type="entry name" value="Riboflavin synthase domain-like"/>
    <property type="match status" value="1"/>
</dbReference>
<dbReference type="InterPro" id="IPR017938">
    <property type="entry name" value="Riboflavin_synthase-like_b-brl"/>
</dbReference>
<gene>
    <name evidence="2" type="ORF">F4Y42_01775</name>
</gene>
<dbReference type="Gene3D" id="2.40.30.10">
    <property type="entry name" value="Translation factors"/>
    <property type="match status" value="1"/>
</dbReference>
<organism evidence="2">
    <name type="scientific">Caldilineaceae bacterium SB0664_bin_27</name>
    <dbReference type="NCBI Taxonomy" id="2605260"/>
    <lineage>
        <taxon>Bacteria</taxon>
        <taxon>Bacillati</taxon>
        <taxon>Chloroflexota</taxon>
        <taxon>Caldilineae</taxon>
        <taxon>Caldilineales</taxon>
        <taxon>Caldilineaceae</taxon>
    </lineage>
</organism>
<name>A0A6B0YNL5_9CHLR</name>
<dbReference type="PANTHER" id="PTHR30157">
    <property type="entry name" value="FERRIC REDUCTASE, NADPH-DEPENDENT"/>
    <property type="match status" value="1"/>
</dbReference>
<dbReference type="InterPro" id="IPR017927">
    <property type="entry name" value="FAD-bd_FR_type"/>
</dbReference>
<feature type="domain" description="FAD-binding FR-type" evidence="1">
    <location>
        <begin position="57"/>
        <end position="182"/>
    </location>
</feature>
<dbReference type="InterPro" id="IPR007037">
    <property type="entry name" value="SIP_rossman_dom"/>
</dbReference>
<accession>A0A6B0YNL5</accession>
<dbReference type="PROSITE" id="PS51384">
    <property type="entry name" value="FAD_FR"/>
    <property type="match status" value="1"/>
</dbReference>
<evidence type="ECO:0000259" key="1">
    <source>
        <dbReference type="PROSITE" id="PS51384"/>
    </source>
</evidence>
<dbReference type="PANTHER" id="PTHR30157:SF0">
    <property type="entry name" value="NADPH-DEPENDENT FERRIC-CHELATE REDUCTASE"/>
    <property type="match status" value="1"/>
</dbReference>
<dbReference type="CDD" id="cd06193">
    <property type="entry name" value="siderophore_interacting"/>
    <property type="match status" value="1"/>
</dbReference>
<dbReference type="InterPro" id="IPR039261">
    <property type="entry name" value="FNR_nucleotide-bd"/>
</dbReference>
<dbReference type="AlphaFoldDB" id="A0A6B0YNL5"/>
<dbReference type="InterPro" id="IPR039374">
    <property type="entry name" value="SIP_fam"/>
</dbReference>
<dbReference type="EMBL" id="VXRG01000020">
    <property type="protein sequence ID" value="MXY92157.1"/>
    <property type="molecule type" value="Genomic_DNA"/>
</dbReference>
<dbReference type="GO" id="GO:0016491">
    <property type="term" value="F:oxidoreductase activity"/>
    <property type="evidence" value="ECO:0007669"/>
    <property type="project" value="InterPro"/>
</dbReference>
<dbReference type="Pfam" id="PF04954">
    <property type="entry name" value="SIP"/>
    <property type="match status" value="1"/>
</dbReference>
<comment type="caution">
    <text evidence="2">The sequence shown here is derived from an EMBL/GenBank/DDBJ whole genome shotgun (WGS) entry which is preliminary data.</text>
</comment>
<reference evidence="2" key="1">
    <citation type="submission" date="2019-09" db="EMBL/GenBank/DDBJ databases">
        <title>Characterisation of the sponge microbiome using genome-centric metagenomics.</title>
        <authorList>
            <person name="Engelberts J.P."/>
            <person name="Robbins S.J."/>
            <person name="De Goeij J.M."/>
            <person name="Aranda M."/>
            <person name="Bell S.C."/>
            <person name="Webster N.S."/>
        </authorList>
    </citation>
    <scope>NUCLEOTIDE SEQUENCE</scope>
    <source>
        <strain evidence="2">SB0664_bin_27</strain>
    </source>
</reference>
<protein>
    <submittedName>
        <fullName evidence="2">Siderophore-interacting protein</fullName>
    </submittedName>
</protein>
<evidence type="ECO:0000313" key="2">
    <source>
        <dbReference type="EMBL" id="MXY92157.1"/>
    </source>
</evidence>
<sequence>MRRSTGRYKGCPKGIAGPCPLPTRCPSRRHRPLSTIHCRSREIPMSEHVHKRPHRLPPRYPVTIRRLEWLTPRVANLVLHGPELSGFEPADPGSHIKLILPPPGETDTPQPLRREGRRPVFAEGVTPPFLRTYTPLRYNADTLELEVEMLLHGDSPASNWLRSARPGHNIIAAGPRGGWVPPQDGDWYLVLADDTGIPAAVQVLQALPDRPVTALFEVVDEQERRSLPAVPDDLPCWLYREPEGLTAGVPLEQAVREAQLPAGRGYVWMALEAGAMRRIRRHLIEDRGLLSEQMVTRGYWKLGASDHPDGDYGTE</sequence>
<dbReference type="Pfam" id="PF08021">
    <property type="entry name" value="FAD_binding_9"/>
    <property type="match status" value="1"/>
</dbReference>
<proteinExistence type="predicted"/>
<dbReference type="Gene3D" id="3.40.50.80">
    <property type="entry name" value="Nucleotide-binding domain of ferredoxin-NADP reductase (FNR) module"/>
    <property type="match status" value="1"/>
</dbReference>
<dbReference type="InterPro" id="IPR013113">
    <property type="entry name" value="SIP_FAD-bd"/>
</dbReference>